<dbReference type="KEGG" id="rpe:RPE_4146"/>
<keyword evidence="1" id="KW-1133">Transmembrane helix</keyword>
<dbReference type="AlphaFoldDB" id="Q07J13"/>
<dbReference type="PROSITE" id="PS50883">
    <property type="entry name" value="EAL"/>
    <property type="match status" value="1"/>
</dbReference>
<evidence type="ECO:0000313" key="5">
    <source>
        <dbReference type="EMBL" id="ABJ08071.1"/>
    </source>
</evidence>
<dbReference type="InterPro" id="IPR001633">
    <property type="entry name" value="EAL_dom"/>
</dbReference>
<dbReference type="SMART" id="SM00052">
    <property type="entry name" value="EAL"/>
    <property type="match status" value="1"/>
</dbReference>
<feature type="domain" description="EAL" evidence="3">
    <location>
        <begin position="632"/>
        <end position="882"/>
    </location>
</feature>
<evidence type="ECO:0000259" key="2">
    <source>
        <dbReference type="PROSITE" id="PS50112"/>
    </source>
</evidence>
<feature type="domain" description="PAS" evidence="2">
    <location>
        <begin position="339"/>
        <end position="381"/>
    </location>
</feature>
<dbReference type="InterPro" id="IPR035965">
    <property type="entry name" value="PAS-like_dom_sf"/>
</dbReference>
<dbReference type="InterPro" id="IPR000160">
    <property type="entry name" value="GGDEF_dom"/>
</dbReference>
<name>Q07J13_RHOP5</name>
<dbReference type="PROSITE" id="PS50112">
    <property type="entry name" value="PAS"/>
    <property type="match status" value="1"/>
</dbReference>
<evidence type="ECO:0000259" key="3">
    <source>
        <dbReference type="PROSITE" id="PS50883"/>
    </source>
</evidence>
<dbReference type="InterPro" id="IPR052155">
    <property type="entry name" value="Biofilm_reg_signaling"/>
</dbReference>
<feature type="transmembrane region" description="Helical" evidence="1">
    <location>
        <begin position="301"/>
        <end position="321"/>
    </location>
</feature>
<dbReference type="SMART" id="SM00267">
    <property type="entry name" value="GGDEF"/>
    <property type="match status" value="1"/>
</dbReference>
<dbReference type="InterPro" id="IPR029787">
    <property type="entry name" value="Nucleotide_cyclase"/>
</dbReference>
<dbReference type="PANTHER" id="PTHR44757:SF2">
    <property type="entry name" value="BIOFILM ARCHITECTURE MAINTENANCE PROTEIN MBAA"/>
    <property type="match status" value="1"/>
</dbReference>
<dbReference type="CDD" id="cd12914">
    <property type="entry name" value="PDC1_DGC_like"/>
    <property type="match status" value="1"/>
</dbReference>
<keyword evidence="1" id="KW-0812">Transmembrane</keyword>
<dbReference type="Pfam" id="PF00990">
    <property type="entry name" value="GGDEF"/>
    <property type="match status" value="1"/>
</dbReference>
<feature type="domain" description="GGDEF" evidence="4">
    <location>
        <begin position="490"/>
        <end position="623"/>
    </location>
</feature>
<dbReference type="Gene3D" id="3.30.450.20">
    <property type="entry name" value="PAS domain"/>
    <property type="match status" value="3"/>
</dbReference>
<protein>
    <submittedName>
        <fullName evidence="5">Diguanylate cyclase/phosphodiesterase with PAS/PAC sensor(S)</fullName>
    </submittedName>
</protein>
<dbReference type="FunFam" id="3.20.20.450:FF:000001">
    <property type="entry name" value="Cyclic di-GMP phosphodiesterase yahA"/>
    <property type="match status" value="1"/>
</dbReference>
<gene>
    <name evidence="5" type="ordered locus">RPE_4146</name>
</gene>
<dbReference type="SUPFAM" id="SSF55785">
    <property type="entry name" value="PYP-like sensor domain (PAS domain)"/>
    <property type="match status" value="1"/>
</dbReference>
<dbReference type="SUPFAM" id="SSF55073">
    <property type="entry name" value="Nucleotide cyclase"/>
    <property type="match status" value="1"/>
</dbReference>
<dbReference type="SUPFAM" id="SSF141868">
    <property type="entry name" value="EAL domain-like"/>
    <property type="match status" value="1"/>
</dbReference>
<dbReference type="eggNOG" id="COG5001">
    <property type="taxonomic scope" value="Bacteria"/>
</dbReference>
<evidence type="ECO:0000259" key="4">
    <source>
        <dbReference type="PROSITE" id="PS50887"/>
    </source>
</evidence>
<dbReference type="InterPro" id="IPR054327">
    <property type="entry name" value="His-kinase-like_sensor"/>
</dbReference>
<reference evidence="5" key="1">
    <citation type="submission" date="2006-09" db="EMBL/GenBank/DDBJ databases">
        <title>Complete sequence of Rhodopseudomonas palustris BisA53.</title>
        <authorList>
            <consortium name="US DOE Joint Genome Institute"/>
            <person name="Copeland A."/>
            <person name="Lucas S."/>
            <person name="Lapidus A."/>
            <person name="Barry K."/>
            <person name="Detter J.C."/>
            <person name="Glavina del Rio T."/>
            <person name="Hammon N."/>
            <person name="Israni S."/>
            <person name="Dalin E."/>
            <person name="Tice H."/>
            <person name="Pitluck S."/>
            <person name="Chain P."/>
            <person name="Malfatti S."/>
            <person name="Shin M."/>
            <person name="Vergez L."/>
            <person name="Schmutz J."/>
            <person name="Larimer F."/>
            <person name="Land M."/>
            <person name="Hauser L."/>
            <person name="Pelletier D.A."/>
            <person name="Kyrpides N."/>
            <person name="Kim E."/>
            <person name="Harwood C.S."/>
            <person name="Oda Y."/>
            <person name="Richardson P."/>
        </authorList>
    </citation>
    <scope>NUCLEOTIDE SEQUENCE [LARGE SCALE GENOMIC DNA]</scope>
    <source>
        <strain evidence="5">BisA53</strain>
    </source>
</reference>
<dbReference type="PANTHER" id="PTHR44757">
    <property type="entry name" value="DIGUANYLATE CYCLASE DGCP"/>
    <property type="match status" value="1"/>
</dbReference>
<sequence length="891" mass="98107">MLACDRFGVMKFVSGRPASATEGVTGTALIRWVMAVGLLLVVGIVAAATWAVDDHRERALRNGERELANAALLLARHFDREFEDFTADDSEIVSHVERHDPQSTPEMHQLLRSKTGGTGDIELFDATGVLVASSRSRPAPHRDISGSADFKRLKAKPVGAERDLQFVEDASRGDRVLLLQRGLFGANGEFVGVIARTVPLESYERFFASVALGETAAVTMFHTDGTFLTRYPEGTMTRGENLRASLLEPHFAAPAAIVRLTSPFDGEERLGASHKLAQAPIIVVASRGVDSVLADWRQQTVALASAALAAIAVIATLMFLLGRHLRRREDDTQRQLRLEKQRLRLAINNMTQGLTLFDAEARLVVCNQRYLEIYGLTTEMVPPGITLREMIQYFRDRGGDRDVIERFLCSGDDFSRGSHEVTIGDKSLLITREPVEGGGWVTTHEDITERKRAEARIAYLAHNDELTDLPNRSSFRQHVQSALANLGDGFNVALLYVDIDDFKGINDTLGHVVGDLLLHHIASDLKRAVGKDGFVARLGGDEFAVVVTNIEAMDEVTALTERVQSALYEFHDCGEHRLSADASIGIAIAPQDGKTLDDLVSNADLALYAAKSEGRRTYRFFKPEMEVALKARHLLGADLKRAVVEHQFDVHFQPLVDLRSDQVVGCEALLRWRHPTRGMVSPAEFVPVAEEIGLIDELGEWVLAESCREAATWPAHMTVAVNVSPIQFRRRTFPLKVAAALGQSGLPAQRLELEITEAVLIRDDDAALAILHELRALGVKIALDDFGTGYSSLSYLHRFPFDKIKIDRSFVATLAEEKASATIVQAVVSIAAAGDKITLAEGVETIQQRDLLKQFGCQQMQGYLFSPPVPAAQLRELLDRTKDGAVERQQA</sequence>
<dbReference type="Pfam" id="PF12860">
    <property type="entry name" value="PAS_7"/>
    <property type="match status" value="1"/>
</dbReference>
<dbReference type="Pfam" id="PF22588">
    <property type="entry name" value="dCache_1_like"/>
    <property type="match status" value="1"/>
</dbReference>
<dbReference type="Gene3D" id="3.20.20.450">
    <property type="entry name" value="EAL domain"/>
    <property type="match status" value="1"/>
</dbReference>
<evidence type="ECO:0000256" key="1">
    <source>
        <dbReference type="SAM" id="Phobius"/>
    </source>
</evidence>
<accession>Q07J13</accession>
<dbReference type="PROSITE" id="PS50887">
    <property type="entry name" value="GGDEF"/>
    <property type="match status" value="1"/>
</dbReference>
<dbReference type="CDD" id="cd01949">
    <property type="entry name" value="GGDEF"/>
    <property type="match status" value="1"/>
</dbReference>
<dbReference type="NCBIfam" id="TIGR00254">
    <property type="entry name" value="GGDEF"/>
    <property type="match status" value="1"/>
</dbReference>
<keyword evidence="1" id="KW-0472">Membrane</keyword>
<dbReference type="EMBL" id="CP000463">
    <property type="protein sequence ID" value="ABJ08071.1"/>
    <property type="molecule type" value="Genomic_DNA"/>
</dbReference>
<dbReference type="Gene3D" id="3.30.70.270">
    <property type="match status" value="1"/>
</dbReference>
<organism evidence="5">
    <name type="scientific">Rhodopseudomonas palustris (strain BisA53)</name>
    <dbReference type="NCBI Taxonomy" id="316055"/>
    <lineage>
        <taxon>Bacteria</taxon>
        <taxon>Pseudomonadati</taxon>
        <taxon>Pseudomonadota</taxon>
        <taxon>Alphaproteobacteria</taxon>
        <taxon>Hyphomicrobiales</taxon>
        <taxon>Nitrobacteraceae</taxon>
        <taxon>Rhodopseudomonas</taxon>
    </lineage>
</organism>
<dbReference type="InterPro" id="IPR000014">
    <property type="entry name" value="PAS"/>
</dbReference>
<proteinExistence type="predicted"/>
<dbReference type="InterPro" id="IPR043128">
    <property type="entry name" value="Rev_trsase/Diguanyl_cyclase"/>
</dbReference>
<dbReference type="InterPro" id="IPR035919">
    <property type="entry name" value="EAL_sf"/>
</dbReference>
<dbReference type="Pfam" id="PF00563">
    <property type="entry name" value="EAL"/>
    <property type="match status" value="1"/>
</dbReference>
<feature type="transmembrane region" description="Helical" evidence="1">
    <location>
        <begin position="29"/>
        <end position="52"/>
    </location>
</feature>
<dbReference type="HOGENOM" id="CLU_000445_70_44_5"/>
<dbReference type="CDD" id="cd01948">
    <property type="entry name" value="EAL"/>
    <property type="match status" value="1"/>
</dbReference>
<dbReference type="CDD" id="cd12915">
    <property type="entry name" value="PDC2_DGC_like"/>
    <property type="match status" value="1"/>
</dbReference>
<dbReference type="STRING" id="316055.RPE_4146"/>